<dbReference type="EMBL" id="JAWDJW010002613">
    <property type="protein sequence ID" value="KAK3077677.1"/>
    <property type="molecule type" value="Genomic_DNA"/>
</dbReference>
<gene>
    <name evidence="1" type="ORF">LTS18_009596</name>
</gene>
<organism evidence="1 2">
    <name type="scientific">Coniosporium uncinatum</name>
    <dbReference type="NCBI Taxonomy" id="93489"/>
    <lineage>
        <taxon>Eukaryota</taxon>
        <taxon>Fungi</taxon>
        <taxon>Dikarya</taxon>
        <taxon>Ascomycota</taxon>
        <taxon>Pezizomycotina</taxon>
        <taxon>Dothideomycetes</taxon>
        <taxon>Dothideomycetes incertae sedis</taxon>
        <taxon>Coniosporium</taxon>
    </lineage>
</organism>
<keyword evidence="2" id="KW-1185">Reference proteome</keyword>
<proteinExistence type="predicted"/>
<sequence>GYLLSWLLLFDHFSNSSYKVKSDYVEHVKEDGNLPGLLDFVTDFLGHSRGKPVDVSKFSIAAYTADAVESPLRDAQYLLTHLYYLCLKHLPSLTKTWWIECKSRQKVIAVETWTEKYISPLVIADELHSVSEWAQTEDASADDAFTVKVSTRAKEVSAGYLVDEQTMMIKVKLPSVFPLRQALVEGVNRVAVDERKWQSWVRTTQGVIAFSNNNIVDGLTAWRKNVVGALKGQSECAICYSIISADKQLPSK</sequence>
<protein>
    <submittedName>
        <fullName evidence="1">Uncharacterized protein</fullName>
    </submittedName>
</protein>
<accession>A0ACC3DME7</accession>
<name>A0ACC3DME7_9PEZI</name>
<evidence type="ECO:0000313" key="1">
    <source>
        <dbReference type="EMBL" id="KAK3077677.1"/>
    </source>
</evidence>
<comment type="caution">
    <text evidence="1">The sequence shown here is derived from an EMBL/GenBank/DDBJ whole genome shotgun (WGS) entry which is preliminary data.</text>
</comment>
<reference evidence="1" key="1">
    <citation type="submission" date="2024-09" db="EMBL/GenBank/DDBJ databases">
        <title>Black Yeasts Isolated from many extreme environments.</title>
        <authorList>
            <person name="Coleine C."/>
            <person name="Stajich J.E."/>
            <person name="Selbmann L."/>
        </authorList>
    </citation>
    <scope>NUCLEOTIDE SEQUENCE</scope>
    <source>
        <strain evidence="1">CCFEE 5737</strain>
    </source>
</reference>
<dbReference type="Proteomes" id="UP001186974">
    <property type="component" value="Unassembled WGS sequence"/>
</dbReference>
<feature type="non-terminal residue" evidence="1">
    <location>
        <position position="252"/>
    </location>
</feature>
<feature type="non-terminal residue" evidence="1">
    <location>
        <position position="1"/>
    </location>
</feature>
<evidence type="ECO:0000313" key="2">
    <source>
        <dbReference type="Proteomes" id="UP001186974"/>
    </source>
</evidence>